<evidence type="ECO:0000313" key="2">
    <source>
        <dbReference type="WBParaSite" id="maker-uti_cns_0045860-snap-gene-0.6-mRNA-1"/>
    </source>
</evidence>
<protein>
    <submittedName>
        <fullName evidence="2">SHR-BD domain-containing protein</fullName>
    </submittedName>
</protein>
<keyword evidence="1" id="KW-1185">Reference proteome</keyword>
<sequence length="361" mass="40106">DAIKTGLRVNRRHRLNRCTLKPISPIKHYWILESKYKENVSFSELVSGHRPNHYCIRDHTLGLLIDEFYHRDELLIPRVLGMSSQSQFQIKCIWDIRLTTAKVGMQLVIAAVPSKKHRSTAADRKAKMSVDFLNNDSVSVTTGMFQVRPATEHRRFTVDLNWDPRMQKPSSDNLRILLPIPKQCGQDMPWFNGSCYAVSAVRQSMADATDSVGGDAQLASFSSMAEISEFIAANTARLNEFPYRRPLSLRQPVRLGMFLNASAATVLTVVRSDSGCVLKSEKLANISATGREKGPCLSLRVTESDRAVVEFGDCSSPMLSLLSFPDTARSVPSSAAHCSGSELATLLDRLQSRFADAESSP</sequence>
<name>A0A1I8J517_9PLAT</name>
<dbReference type="AlphaFoldDB" id="A0A1I8J517"/>
<organism evidence="1 2">
    <name type="scientific">Macrostomum lignano</name>
    <dbReference type="NCBI Taxonomy" id="282301"/>
    <lineage>
        <taxon>Eukaryota</taxon>
        <taxon>Metazoa</taxon>
        <taxon>Spiralia</taxon>
        <taxon>Lophotrochozoa</taxon>
        <taxon>Platyhelminthes</taxon>
        <taxon>Rhabditophora</taxon>
        <taxon>Macrostomorpha</taxon>
        <taxon>Macrostomida</taxon>
        <taxon>Macrostomidae</taxon>
        <taxon>Macrostomum</taxon>
    </lineage>
</organism>
<dbReference type="Proteomes" id="UP000095280">
    <property type="component" value="Unplaced"/>
</dbReference>
<evidence type="ECO:0000313" key="1">
    <source>
        <dbReference type="Proteomes" id="UP000095280"/>
    </source>
</evidence>
<reference evidence="2" key="1">
    <citation type="submission" date="2016-11" db="UniProtKB">
        <authorList>
            <consortium name="WormBaseParasite"/>
        </authorList>
    </citation>
    <scope>IDENTIFICATION</scope>
</reference>
<dbReference type="WBParaSite" id="maker-uti_cns_0045860-snap-gene-0.6-mRNA-1">
    <property type="protein sequence ID" value="maker-uti_cns_0045860-snap-gene-0.6-mRNA-1"/>
    <property type="gene ID" value="maker-uti_cns_0045860-snap-gene-0.6"/>
</dbReference>
<accession>A0A1I8J517</accession>
<proteinExistence type="predicted"/>